<comment type="caution">
    <text evidence="2">The sequence shown here is derived from an EMBL/GenBank/DDBJ whole genome shotgun (WGS) entry which is preliminary data.</text>
</comment>
<keyword evidence="1" id="KW-0812">Transmembrane</keyword>
<gene>
    <name evidence="2" type="ORF">MKZ38_008246</name>
</gene>
<evidence type="ECO:0000313" key="2">
    <source>
        <dbReference type="EMBL" id="KAJ2904330.1"/>
    </source>
</evidence>
<accession>A0AAD5RUD5</accession>
<evidence type="ECO:0000256" key="1">
    <source>
        <dbReference type="SAM" id="Phobius"/>
    </source>
</evidence>
<dbReference type="EMBL" id="JAKWBI020000056">
    <property type="protein sequence ID" value="KAJ2904330.1"/>
    <property type="molecule type" value="Genomic_DNA"/>
</dbReference>
<keyword evidence="1" id="KW-1133">Transmembrane helix</keyword>
<dbReference type="AlphaFoldDB" id="A0AAD5RUD5"/>
<evidence type="ECO:0000313" key="3">
    <source>
        <dbReference type="Proteomes" id="UP001201980"/>
    </source>
</evidence>
<name>A0AAD5RUD5_9PEZI</name>
<organism evidence="2 3">
    <name type="scientific">Zalerion maritima</name>
    <dbReference type="NCBI Taxonomy" id="339359"/>
    <lineage>
        <taxon>Eukaryota</taxon>
        <taxon>Fungi</taxon>
        <taxon>Dikarya</taxon>
        <taxon>Ascomycota</taxon>
        <taxon>Pezizomycotina</taxon>
        <taxon>Sordariomycetes</taxon>
        <taxon>Lulworthiomycetidae</taxon>
        <taxon>Lulworthiales</taxon>
        <taxon>Lulworthiaceae</taxon>
        <taxon>Zalerion</taxon>
    </lineage>
</organism>
<proteinExistence type="predicted"/>
<keyword evidence="1" id="KW-0472">Membrane</keyword>
<protein>
    <submittedName>
        <fullName evidence="2">Uncharacterized protein</fullName>
    </submittedName>
</protein>
<feature type="transmembrane region" description="Helical" evidence="1">
    <location>
        <begin position="206"/>
        <end position="232"/>
    </location>
</feature>
<keyword evidence="3" id="KW-1185">Reference proteome</keyword>
<reference evidence="2" key="1">
    <citation type="submission" date="2022-07" db="EMBL/GenBank/DDBJ databases">
        <title>Draft genome sequence of Zalerion maritima ATCC 34329, a (micro)plastics degrading marine fungus.</title>
        <authorList>
            <person name="Paco A."/>
            <person name="Goncalves M.F.M."/>
            <person name="Rocha-Santos T.A.P."/>
            <person name="Alves A."/>
        </authorList>
    </citation>
    <scope>NUCLEOTIDE SEQUENCE</scope>
    <source>
        <strain evidence="2">ATCC 34329</strain>
    </source>
</reference>
<dbReference type="Proteomes" id="UP001201980">
    <property type="component" value="Unassembled WGS sequence"/>
</dbReference>
<sequence length="261" mass="28133">MALKGGKWGMTGIRPTAIILVLFPAAAFSLAFVPVVAGTKPDRGGDFCLMALNTSRVGTEAITFTLVDSDVADGNGIDGGIGDFLDSRMDRLTDSLDDELVDLEEKLVSGVVDALGIKDEYKLILRDIARIPEHYQLYPILRDGRNYEHLGSYPCLPKQRFNLHPGPHERCKTSVFAFIMTRIIASGLVFVLSLVGFIIKPRFLVGVALGLAATAMGGLLVAAVIASVINGFLVSMENGLGEDLTLYANSGTMFIQFVYIS</sequence>
<feature type="transmembrane region" description="Helical" evidence="1">
    <location>
        <begin position="175"/>
        <end position="199"/>
    </location>
</feature>